<name>A0A0M8ZZI9_9HYME</name>
<organism evidence="1 2">
    <name type="scientific">Melipona quadrifasciata</name>
    <dbReference type="NCBI Taxonomy" id="166423"/>
    <lineage>
        <taxon>Eukaryota</taxon>
        <taxon>Metazoa</taxon>
        <taxon>Ecdysozoa</taxon>
        <taxon>Arthropoda</taxon>
        <taxon>Hexapoda</taxon>
        <taxon>Insecta</taxon>
        <taxon>Pterygota</taxon>
        <taxon>Neoptera</taxon>
        <taxon>Endopterygota</taxon>
        <taxon>Hymenoptera</taxon>
        <taxon>Apocrita</taxon>
        <taxon>Aculeata</taxon>
        <taxon>Apoidea</taxon>
        <taxon>Anthophila</taxon>
        <taxon>Apidae</taxon>
        <taxon>Melipona</taxon>
    </lineage>
</organism>
<evidence type="ECO:0000313" key="1">
    <source>
        <dbReference type="EMBL" id="KOX74305.1"/>
    </source>
</evidence>
<proteinExistence type="predicted"/>
<dbReference type="EMBL" id="KQ435792">
    <property type="protein sequence ID" value="KOX74305.1"/>
    <property type="molecule type" value="Genomic_DNA"/>
</dbReference>
<keyword evidence="2" id="KW-1185">Reference proteome</keyword>
<evidence type="ECO:0000313" key="2">
    <source>
        <dbReference type="Proteomes" id="UP000053105"/>
    </source>
</evidence>
<accession>A0A0M8ZZI9</accession>
<reference evidence="1 2" key="1">
    <citation type="submission" date="2015-07" db="EMBL/GenBank/DDBJ databases">
        <title>The genome of Melipona quadrifasciata.</title>
        <authorList>
            <person name="Pan H."/>
            <person name="Kapheim K."/>
        </authorList>
    </citation>
    <scope>NUCLEOTIDE SEQUENCE [LARGE SCALE GENOMIC DNA]</scope>
    <source>
        <strain evidence="1">0111107301</strain>
        <tissue evidence="1">Whole body</tissue>
    </source>
</reference>
<protein>
    <submittedName>
        <fullName evidence="1">Uncharacterized protein</fullName>
    </submittedName>
</protein>
<dbReference type="Proteomes" id="UP000053105">
    <property type="component" value="Unassembled WGS sequence"/>
</dbReference>
<gene>
    <name evidence="1" type="ORF">WN51_00649</name>
</gene>
<sequence length="103" mass="11517">MAILPLMKLQISECLRDGTAQMASPFCEMLLRTLVYSFMKVRLGSLIQRVYNMLHVTTCYNMLAKIVCTTAKCTLITATMMKLDQEASMGRAPDSDSNSNEVI</sequence>
<dbReference type="AlphaFoldDB" id="A0A0M8ZZI9"/>